<dbReference type="InterPro" id="IPR003594">
    <property type="entry name" value="HATPase_dom"/>
</dbReference>
<dbReference type="SMART" id="SM00387">
    <property type="entry name" value="HATPase_c"/>
    <property type="match status" value="1"/>
</dbReference>
<evidence type="ECO:0000256" key="7">
    <source>
        <dbReference type="ARBA" id="ARBA00022741"/>
    </source>
</evidence>
<keyword evidence="7" id="KW-0547">Nucleotide-binding</keyword>
<gene>
    <name evidence="17" type="ORF">HRH59_14775</name>
</gene>
<evidence type="ECO:0000256" key="5">
    <source>
        <dbReference type="ARBA" id="ARBA00022679"/>
    </source>
</evidence>
<dbReference type="InterPro" id="IPR015943">
    <property type="entry name" value="WD40/YVTN_repeat-like_dom_sf"/>
</dbReference>
<dbReference type="Gene3D" id="3.30.565.10">
    <property type="entry name" value="Histidine kinase-like ATPase, C-terminal domain"/>
    <property type="match status" value="1"/>
</dbReference>
<evidence type="ECO:0000256" key="14">
    <source>
        <dbReference type="SAM" id="Phobius"/>
    </source>
</evidence>
<dbReference type="InterPro" id="IPR036097">
    <property type="entry name" value="HisK_dim/P_sf"/>
</dbReference>
<keyword evidence="6 14" id="KW-0812">Transmembrane</keyword>
<keyword evidence="5" id="KW-0808">Transferase</keyword>
<dbReference type="Proteomes" id="UP000523161">
    <property type="component" value="Unassembled WGS sequence"/>
</dbReference>
<dbReference type="InterPro" id="IPR011006">
    <property type="entry name" value="CheY-like_superfamily"/>
</dbReference>
<dbReference type="Pfam" id="PF00512">
    <property type="entry name" value="HisKA"/>
    <property type="match status" value="1"/>
</dbReference>
<keyword evidence="12 14" id="KW-0472">Membrane</keyword>
<keyword evidence="18" id="KW-1185">Reference proteome</keyword>
<evidence type="ECO:0000256" key="3">
    <source>
        <dbReference type="ARBA" id="ARBA00012438"/>
    </source>
</evidence>
<keyword evidence="4 13" id="KW-0597">Phosphoprotein</keyword>
<dbReference type="InterPro" id="IPR036890">
    <property type="entry name" value="HATPase_C_sf"/>
</dbReference>
<sequence>MVTNRLQSGFIYLVVLLLLCCPGVFAQGQYGTPLLSNFKPKDYNGGTQNWALVQDQRGLLYVGNNVGILEYDGARWRMIPTSNKAVVRSLALAADGKIYVGSKGELGYVDTLHPDGSRYVSLLHRIAPDYRNFQDVRQTFATNDGAYFISRDYIFFITPDQVKVWTTNSAFLKAFWLQNRLIVREEGTGLLELKQGDFTALPGSERFADTSVFMLEEYDDTTLLAGSREGELFLLDNEGSRRWYTDIDEALSSALLYSALRLHNGDFALGTTQDGLYIVGPDGKLKSHITKQYGLVDQNIRALYQDHQQGLWLALDHGLSRIDLSAAISHYNNASGLHGNVLALYQHRETLYAGTSLGLFRKNAQNRFEDISAVQKQTWDFISFEQQLLIANSNGVYAMQDQQIKLVRSSELASKVLYQSVQNPQRIFIGLQDGLASMRFEQGQWQDEGRVPGVSGNLNSILETADGTLWLGTLAHGVYRINLPAQWQGGNSVPLAVKRFSKTEGLPSNNRNSVHWYKQQLLLATVNGFFRFDEAGQQFKLDPQLAAAFSGTQPWVRYPQTDHENNLWLLTWDNDSGSRQAGVLFADNNGHYRWQASALQPLQDIPLDTLLIDQQNVIWFGGAEGIFRFAINEHRHLPPKLPLIRQLRTANDKVLYSGGSIPPRLQLDAASTALRFDYASPNYSHLFLPQFQVKLQGHDKTWSGWSNELYRDYTNLPGGDYQFMVRSRDHLGESQLSAALNIHIAHPWYAGTAAWFSYILLTLLLLYLLLKWRTRHLLKEKQQLTVMIEQRTAHLQHTMAQLQHAKQAAESATVAKSEFLANMSHELRTPLNAVLGFAELAQQNDDFSTQQTYLEKIRASGRILLSIINDVLDFSKIEAGKLTLEHAPFALSSTVNRVVDMFSAQLAEKNLQFTLQQAPDLPQYLRGDDLRLSQVLINLLSNAVKFTDKGEIILSIQPLTAPAAGGHLLHFAISDTGIGISEQQQRQLFTAFNQADSSISRKFGGTGLGLTICQRLVNLMGGEIQLNSHRGIGSTFSFTARFAHCGPDELPVTTEPKTSAAAKPGDALVHKVLLVEDNYFNQALAQIILQKLGYEVLTATDGHQALQLLAQQDVALVLMDIEMPGLNGYDTTIRLRQLPGGERTPVIAMTAHHSDEVRQRCTEAGMNDLISKPIDSAVLARCIKQWLPSAGPGH</sequence>
<dbReference type="RefSeq" id="WP_173502050.1">
    <property type="nucleotide sequence ID" value="NZ_JABSOD010000017.1"/>
</dbReference>
<evidence type="ECO:0000256" key="2">
    <source>
        <dbReference type="ARBA" id="ARBA00004370"/>
    </source>
</evidence>
<evidence type="ECO:0000256" key="9">
    <source>
        <dbReference type="ARBA" id="ARBA00022840"/>
    </source>
</evidence>
<dbReference type="SMART" id="SM00388">
    <property type="entry name" value="HisKA"/>
    <property type="match status" value="1"/>
</dbReference>
<evidence type="ECO:0000256" key="11">
    <source>
        <dbReference type="ARBA" id="ARBA00023012"/>
    </source>
</evidence>
<keyword evidence="10 14" id="KW-1133">Transmembrane helix</keyword>
<dbReference type="SUPFAM" id="SSF52172">
    <property type="entry name" value="CheY-like"/>
    <property type="match status" value="1"/>
</dbReference>
<comment type="subcellular location">
    <subcellularLocation>
        <location evidence="2">Membrane</location>
    </subcellularLocation>
</comment>
<dbReference type="SUPFAM" id="SSF63829">
    <property type="entry name" value="Calcium-dependent phosphotriesterase"/>
    <property type="match status" value="2"/>
</dbReference>
<dbReference type="FunFam" id="3.30.565.10:FF:000010">
    <property type="entry name" value="Sensor histidine kinase RcsC"/>
    <property type="match status" value="1"/>
</dbReference>
<dbReference type="SUPFAM" id="SSF55874">
    <property type="entry name" value="ATPase domain of HSP90 chaperone/DNA topoisomerase II/histidine kinase"/>
    <property type="match status" value="1"/>
</dbReference>
<evidence type="ECO:0000313" key="18">
    <source>
        <dbReference type="Proteomes" id="UP000523161"/>
    </source>
</evidence>
<organism evidence="17 18">
    <name type="scientific">Rheinheimera lutimaris</name>
    <dbReference type="NCBI Taxonomy" id="2740584"/>
    <lineage>
        <taxon>Bacteria</taxon>
        <taxon>Pseudomonadati</taxon>
        <taxon>Pseudomonadota</taxon>
        <taxon>Gammaproteobacteria</taxon>
        <taxon>Chromatiales</taxon>
        <taxon>Chromatiaceae</taxon>
        <taxon>Rheinheimera</taxon>
    </lineage>
</organism>
<dbReference type="CDD" id="cd00082">
    <property type="entry name" value="HisKA"/>
    <property type="match status" value="1"/>
</dbReference>
<dbReference type="SUPFAM" id="SSF47384">
    <property type="entry name" value="Homodimeric domain of signal transducing histidine kinase"/>
    <property type="match status" value="1"/>
</dbReference>
<dbReference type="Pfam" id="PF02518">
    <property type="entry name" value="HATPase_c"/>
    <property type="match status" value="1"/>
</dbReference>
<dbReference type="PROSITE" id="PS50109">
    <property type="entry name" value="HIS_KIN"/>
    <property type="match status" value="1"/>
</dbReference>
<keyword evidence="11" id="KW-0902">Two-component regulatory system</keyword>
<feature type="transmembrane region" description="Helical" evidence="14">
    <location>
        <begin position="748"/>
        <end position="770"/>
    </location>
</feature>
<dbReference type="GO" id="GO:0016020">
    <property type="term" value="C:membrane"/>
    <property type="evidence" value="ECO:0007669"/>
    <property type="project" value="UniProtKB-SubCell"/>
</dbReference>
<dbReference type="FunFam" id="1.10.287.130:FF:000004">
    <property type="entry name" value="Ethylene receptor 1"/>
    <property type="match status" value="1"/>
</dbReference>
<dbReference type="InterPro" id="IPR003661">
    <property type="entry name" value="HisK_dim/P_dom"/>
</dbReference>
<dbReference type="Gene3D" id="2.60.40.10">
    <property type="entry name" value="Immunoglobulins"/>
    <property type="match status" value="1"/>
</dbReference>
<dbReference type="InterPro" id="IPR001789">
    <property type="entry name" value="Sig_transdc_resp-reg_receiver"/>
</dbReference>
<reference evidence="17 18" key="1">
    <citation type="submission" date="2020-06" db="EMBL/GenBank/DDBJ databases">
        <title>Rheinheimera sp. nov., a marine bacterium isolated from coastal.</title>
        <authorList>
            <person name="Yu Q."/>
            <person name="Qi Y."/>
            <person name="Pu J."/>
        </authorList>
    </citation>
    <scope>NUCLEOTIDE SEQUENCE [LARGE SCALE GENOMIC DNA]</scope>
    <source>
        <strain evidence="17 18">YQF-2</strain>
    </source>
</reference>
<dbReference type="Gene3D" id="2.130.10.10">
    <property type="entry name" value="YVTN repeat-like/Quinoprotein amine dehydrogenase"/>
    <property type="match status" value="2"/>
</dbReference>
<comment type="caution">
    <text evidence="17">The sequence shown here is derived from an EMBL/GenBank/DDBJ whole genome shotgun (WGS) entry which is preliminary data.</text>
</comment>
<dbReference type="InterPro" id="IPR004358">
    <property type="entry name" value="Sig_transdc_His_kin-like_C"/>
</dbReference>
<proteinExistence type="predicted"/>
<dbReference type="CDD" id="cd17546">
    <property type="entry name" value="REC_hyHK_CKI1_RcsC-like"/>
    <property type="match status" value="1"/>
</dbReference>
<accession>A0A7Y5EJY5</accession>
<dbReference type="AlphaFoldDB" id="A0A7Y5EJY5"/>
<evidence type="ECO:0000256" key="12">
    <source>
        <dbReference type="ARBA" id="ARBA00023136"/>
    </source>
</evidence>
<evidence type="ECO:0000259" key="15">
    <source>
        <dbReference type="PROSITE" id="PS50109"/>
    </source>
</evidence>
<evidence type="ECO:0000256" key="8">
    <source>
        <dbReference type="ARBA" id="ARBA00022777"/>
    </source>
</evidence>
<dbReference type="GO" id="GO:0005524">
    <property type="term" value="F:ATP binding"/>
    <property type="evidence" value="ECO:0007669"/>
    <property type="project" value="UniProtKB-KW"/>
</dbReference>
<feature type="modified residue" description="4-aspartylphosphate" evidence="13">
    <location>
        <position position="1120"/>
    </location>
</feature>
<dbReference type="Pfam" id="PF00072">
    <property type="entry name" value="Response_reg"/>
    <property type="match status" value="1"/>
</dbReference>
<feature type="domain" description="Response regulatory" evidence="16">
    <location>
        <begin position="1071"/>
        <end position="1187"/>
    </location>
</feature>
<dbReference type="EMBL" id="JABSOD010000017">
    <property type="protein sequence ID" value="NRQ43816.1"/>
    <property type="molecule type" value="Genomic_DNA"/>
</dbReference>
<dbReference type="PROSITE" id="PS50110">
    <property type="entry name" value="RESPONSE_REGULATORY"/>
    <property type="match status" value="1"/>
</dbReference>
<dbReference type="SMART" id="SM00448">
    <property type="entry name" value="REC"/>
    <property type="match status" value="1"/>
</dbReference>
<evidence type="ECO:0000313" key="17">
    <source>
        <dbReference type="EMBL" id="NRQ43816.1"/>
    </source>
</evidence>
<dbReference type="EC" id="2.7.13.3" evidence="3"/>
<evidence type="ECO:0000256" key="4">
    <source>
        <dbReference type="ARBA" id="ARBA00022553"/>
    </source>
</evidence>
<dbReference type="GO" id="GO:0000155">
    <property type="term" value="F:phosphorelay sensor kinase activity"/>
    <property type="evidence" value="ECO:0007669"/>
    <property type="project" value="InterPro"/>
</dbReference>
<evidence type="ECO:0000259" key="16">
    <source>
        <dbReference type="PROSITE" id="PS50110"/>
    </source>
</evidence>
<dbReference type="PANTHER" id="PTHR45339:SF1">
    <property type="entry name" value="HYBRID SIGNAL TRANSDUCTION HISTIDINE KINASE J"/>
    <property type="match status" value="1"/>
</dbReference>
<evidence type="ECO:0000256" key="10">
    <source>
        <dbReference type="ARBA" id="ARBA00022989"/>
    </source>
</evidence>
<keyword evidence="8" id="KW-0418">Kinase</keyword>
<evidence type="ECO:0000256" key="6">
    <source>
        <dbReference type="ARBA" id="ARBA00022692"/>
    </source>
</evidence>
<evidence type="ECO:0000256" key="13">
    <source>
        <dbReference type="PROSITE-ProRule" id="PRU00169"/>
    </source>
</evidence>
<protein>
    <recommendedName>
        <fullName evidence="3">histidine kinase</fullName>
        <ecNumber evidence="3">2.7.13.3</ecNumber>
    </recommendedName>
</protein>
<name>A0A7Y5EJY5_9GAMM</name>
<dbReference type="PRINTS" id="PR00344">
    <property type="entry name" value="BCTRLSENSOR"/>
</dbReference>
<comment type="catalytic activity">
    <reaction evidence="1">
        <text>ATP + protein L-histidine = ADP + protein N-phospho-L-histidine.</text>
        <dbReference type="EC" id="2.7.13.3"/>
    </reaction>
</comment>
<feature type="domain" description="Histidine kinase" evidence="15">
    <location>
        <begin position="822"/>
        <end position="1044"/>
    </location>
</feature>
<dbReference type="InterPro" id="IPR005467">
    <property type="entry name" value="His_kinase_dom"/>
</dbReference>
<dbReference type="InterPro" id="IPR013783">
    <property type="entry name" value="Ig-like_fold"/>
</dbReference>
<dbReference type="CDD" id="cd16922">
    <property type="entry name" value="HATPase_EvgS-ArcB-TorS-like"/>
    <property type="match status" value="1"/>
</dbReference>
<dbReference type="Gene3D" id="3.40.50.2300">
    <property type="match status" value="1"/>
</dbReference>
<evidence type="ECO:0000256" key="1">
    <source>
        <dbReference type="ARBA" id="ARBA00000085"/>
    </source>
</evidence>
<dbReference type="PANTHER" id="PTHR45339">
    <property type="entry name" value="HYBRID SIGNAL TRANSDUCTION HISTIDINE KINASE J"/>
    <property type="match status" value="1"/>
</dbReference>
<keyword evidence="9" id="KW-0067">ATP-binding</keyword>
<dbReference type="Gene3D" id="1.10.287.130">
    <property type="match status" value="1"/>
</dbReference>